<comment type="similarity">
    <text evidence="4">Belongs to the BMT2 family.</text>
</comment>
<reference evidence="6 7" key="1">
    <citation type="submission" date="2023-06" db="EMBL/GenBank/DDBJ databases">
        <title>Black Yeasts Isolated from many extreme environments.</title>
        <authorList>
            <person name="Coleine C."/>
            <person name="Stajich J.E."/>
            <person name="Selbmann L."/>
        </authorList>
    </citation>
    <scope>NUCLEOTIDE SEQUENCE [LARGE SCALE GENOMIC DNA]</scope>
    <source>
        <strain evidence="6 7">CCFEE 5887</strain>
    </source>
</reference>
<dbReference type="EC" id="2.1.1.-" evidence="4"/>
<evidence type="ECO:0000256" key="4">
    <source>
        <dbReference type="HAMAP-Rule" id="MF_03044"/>
    </source>
</evidence>
<keyword evidence="2 4" id="KW-0808">Transferase</keyword>
<dbReference type="GO" id="GO:0005730">
    <property type="term" value="C:nucleolus"/>
    <property type="evidence" value="ECO:0007669"/>
    <property type="project" value="UniProtKB-SubCell"/>
</dbReference>
<dbReference type="InterPro" id="IPR021867">
    <property type="entry name" value="Bmt2/SAMTOR"/>
</dbReference>
<organism evidence="6 7">
    <name type="scientific">Vermiconidia calcicola</name>
    <dbReference type="NCBI Taxonomy" id="1690605"/>
    <lineage>
        <taxon>Eukaryota</taxon>
        <taxon>Fungi</taxon>
        <taxon>Dikarya</taxon>
        <taxon>Ascomycota</taxon>
        <taxon>Pezizomycotina</taxon>
        <taxon>Dothideomycetes</taxon>
        <taxon>Dothideomycetidae</taxon>
        <taxon>Mycosphaerellales</taxon>
        <taxon>Extremaceae</taxon>
        <taxon>Vermiconidia</taxon>
    </lineage>
</organism>
<dbReference type="GO" id="GO:0016433">
    <property type="term" value="F:rRNA (adenine) methyltransferase activity"/>
    <property type="evidence" value="ECO:0007669"/>
    <property type="project" value="UniProtKB-UniRule"/>
</dbReference>
<dbReference type="HAMAP" id="MF_03044">
    <property type="entry name" value="BMT2"/>
    <property type="match status" value="1"/>
</dbReference>
<dbReference type="PANTHER" id="PTHR21008">
    <property type="entry name" value="S-ADENOSYLMETHIONINE SENSOR UPSTREAM OF MTORC1-RELATED"/>
    <property type="match status" value="1"/>
</dbReference>
<comment type="function">
    <text evidence="4">S-adenosyl-L-methionine-dependent methyltransferase that specifically methylates the N(1) position of an adenine present in helix 65 in 25S rRNA.</text>
</comment>
<keyword evidence="1 4" id="KW-0489">Methyltransferase</keyword>
<comment type="subcellular location">
    <subcellularLocation>
        <location evidence="4">Nucleus</location>
        <location evidence="4">Nucleolus</location>
    </subcellularLocation>
</comment>
<dbReference type="PANTHER" id="PTHR21008:SF1">
    <property type="entry name" value="25S RRNA (ADENINE(2142)-N(1))-METHYLTRANSFERASE"/>
    <property type="match status" value="1"/>
</dbReference>
<dbReference type="AlphaFoldDB" id="A0AAV9QH27"/>
<name>A0AAV9QH27_9PEZI</name>
<keyword evidence="4" id="KW-0539">Nucleus</keyword>
<feature type="region of interest" description="Disordered" evidence="5">
    <location>
        <begin position="269"/>
        <end position="329"/>
    </location>
</feature>
<protein>
    <recommendedName>
        <fullName evidence="4">25S rRNA adenine-N(1) methyltransferase</fullName>
        <ecNumber evidence="4">2.1.1.-</ecNumber>
    </recommendedName>
</protein>
<evidence type="ECO:0000256" key="3">
    <source>
        <dbReference type="ARBA" id="ARBA00022691"/>
    </source>
</evidence>
<feature type="binding site" evidence="4">
    <location>
        <position position="182"/>
    </location>
    <ligand>
        <name>S-adenosyl-L-methionine</name>
        <dbReference type="ChEBI" id="CHEBI:59789"/>
    </ligand>
</feature>
<feature type="compositionally biased region" description="Basic and acidic residues" evidence="5">
    <location>
        <begin position="299"/>
        <end position="308"/>
    </location>
</feature>
<feature type="region of interest" description="Disordered" evidence="5">
    <location>
        <begin position="1"/>
        <end position="76"/>
    </location>
</feature>
<evidence type="ECO:0000256" key="2">
    <source>
        <dbReference type="ARBA" id="ARBA00022679"/>
    </source>
</evidence>
<feature type="binding site" evidence="4">
    <location>
        <position position="202"/>
    </location>
    <ligand>
        <name>S-adenosyl-L-methionine</name>
        <dbReference type="ChEBI" id="CHEBI:59789"/>
    </ligand>
</feature>
<dbReference type="EMBL" id="JAXLQG010000003">
    <property type="protein sequence ID" value="KAK5542503.1"/>
    <property type="molecule type" value="Genomic_DNA"/>
</dbReference>
<evidence type="ECO:0000313" key="7">
    <source>
        <dbReference type="Proteomes" id="UP001345827"/>
    </source>
</evidence>
<proteinExistence type="inferred from homology"/>
<evidence type="ECO:0000256" key="1">
    <source>
        <dbReference type="ARBA" id="ARBA00022603"/>
    </source>
</evidence>
<evidence type="ECO:0000256" key="5">
    <source>
        <dbReference type="SAM" id="MobiDB-lite"/>
    </source>
</evidence>
<accession>A0AAV9QH27</accession>
<keyword evidence="3 4" id="KW-0949">S-adenosyl-L-methionine</keyword>
<sequence length="426" mass="46842">MAPPHQQPPSMLSRKTRRSASSKSNNTRKSQSLKSGRPPLLLSSSSTTGGIAAPASSSTFTSHPSSSSLSLSSKHTRTLIRSHHTLQKRLARARARADQDTQLIHDLESQLSASGGLATYQLASTIGQSAERGGDSSRVLVRWLRPELSSFFQNSKSKSTLLSPDPKPKPNPKPLLRILEIGALSTTNALNIPGATTVRRIDLRSSAPGIEEADFMTFPLPNAPDGSGEWQGERGYDVLSLSLVLNYVPDARGRGDMLRRTTLFFSDSHPSRAAAHQRTAGQKHASTTTVNGKKRKRKQEHEQEHEPPHPLPNPQKGNHNDNPEDLPDQPLRSLPCLFLVLPAPTLHNSRYLTPDHLTSIMSSLGYVNLETKTTSKLHYSLWRYDKKRYDKDKRTGGPTTFAKKEINPGGGRNNFCIILEDSVVPD</sequence>
<keyword evidence="7" id="KW-1185">Reference proteome</keyword>
<comment type="caution">
    <text evidence="6">The sequence shown here is derived from an EMBL/GenBank/DDBJ whole genome shotgun (WGS) entry which is preliminary data.</text>
</comment>
<dbReference type="Proteomes" id="UP001345827">
    <property type="component" value="Unassembled WGS sequence"/>
</dbReference>
<evidence type="ECO:0000313" key="6">
    <source>
        <dbReference type="EMBL" id="KAK5542503.1"/>
    </source>
</evidence>
<feature type="compositionally biased region" description="Low complexity" evidence="5">
    <location>
        <begin position="21"/>
        <end position="73"/>
    </location>
</feature>
<dbReference type="Pfam" id="PF11968">
    <property type="entry name" value="Bmt2"/>
    <property type="match status" value="2"/>
</dbReference>
<gene>
    <name evidence="6" type="primary">BMT2</name>
    <name evidence="6" type="ORF">LTR25_002389</name>
</gene>